<accession>F3CI10</accession>
<keyword evidence="2" id="KW-0547">Nucleotide-binding</keyword>
<comment type="caution">
    <text evidence="2">The sequence shown here is derived from an EMBL/GenBank/DDBJ whole genome shotgun (WGS) entry which is preliminary data.</text>
</comment>
<dbReference type="AlphaFoldDB" id="F3CI10"/>
<feature type="non-terminal residue" evidence="2">
    <location>
        <position position="1"/>
    </location>
</feature>
<feature type="non-terminal residue" evidence="2">
    <location>
        <position position="46"/>
    </location>
</feature>
<dbReference type="BioCyc" id="PSYR875330:G11XH-7399-MONOMER"/>
<feature type="domain" description="ATP-dependent RNA helicase HrpB connector region" evidence="1">
    <location>
        <begin position="12"/>
        <end position="46"/>
    </location>
</feature>
<dbReference type="HOGENOM" id="CLU_3193249_0_0_6"/>
<keyword evidence="2" id="KW-0067">ATP-binding</keyword>
<proteinExistence type="predicted"/>
<organism evidence="2 3">
    <name type="scientific">Pseudomonas savastanoi pv. glycinea str. race 4</name>
    <dbReference type="NCBI Taxonomy" id="875330"/>
    <lineage>
        <taxon>Bacteria</taxon>
        <taxon>Pseudomonadati</taxon>
        <taxon>Pseudomonadota</taxon>
        <taxon>Gammaproteobacteria</taxon>
        <taxon>Pseudomonadales</taxon>
        <taxon>Pseudomonadaceae</taxon>
        <taxon>Pseudomonas</taxon>
    </lineage>
</organism>
<evidence type="ECO:0000259" key="1">
    <source>
        <dbReference type="Pfam" id="PF24473"/>
    </source>
</evidence>
<sequence length="46" mass="5312">DPALFDSVLAEQVITVDQIDWDEREGVFRAERQRKAGELIISREPL</sequence>
<dbReference type="InterPro" id="IPR056329">
    <property type="entry name" value="CON_HrpB"/>
</dbReference>
<dbReference type="Pfam" id="PF24473">
    <property type="entry name" value="CON_HrpB"/>
    <property type="match status" value="1"/>
</dbReference>
<dbReference type="GO" id="GO:0004386">
    <property type="term" value="F:helicase activity"/>
    <property type="evidence" value="ECO:0007669"/>
    <property type="project" value="UniProtKB-KW"/>
</dbReference>
<keyword evidence="2" id="KW-0347">Helicase</keyword>
<reference evidence="2 3" key="1">
    <citation type="journal article" date="2011" name="PLoS Pathog.">
        <title>Dynamic evolution of pathogenicity revealed by sequencing and comparative genomics of 19 Pseudomonas syringae isolates.</title>
        <authorList>
            <person name="Baltrus D.A."/>
            <person name="Nishimura M.T."/>
            <person name="Romanchuk A."/>
            <person name="Chang J.H."/>
            <person name="Mukhtar M.S."/>
            <person name="Cherkis K."/>
            <person name="Roach J."/>
            <person name="Grant S.R."/>
            <person name="Jones C.D."/>
            <person name="Dangl J.L."/>
        </authorList>
    </citation>
    <scope>NUCLEOTIDE SEQUENCE [LARGE SCALE GENOMIC DNA]</scope>
    <source>
        <strain evidence="3">race 4</strain>
    </source>
</reference>
<evidence type="ECO:0000313" key="2">
    <source>
        <dbReference type="EMBL" id="EGH18902.1"/>
    </source>
</evidence>
<evidence type="ECO:0000313" key="3">
    <source>
        <dbReference type="Proteomes" id="UP000005466"/>
    </source>
</evidence>
<name>F3CI10_PSESG</name>
<gene>
    <name evidence="2" type="ORF">Pgy4_38668</name>
</gene>
<dbReference type="EMBL" id="ADWY01003313">
    <property type="protein sequence ID" value="EGH18902.1"/>
    <property type="molecule type" value="Genomic_DNA"/>
</dbReference>
<dbReference type="Proteomes" id="UP000005466">
    <property type="component" value="Unassembled WGS sequence"/>
</dbReference>
<keyword evidence="2" id="KW-0378">Hydrolase</keyword>
<protein>
    <submittedName>
        <fullName evidence="2">ATP-dependent helicase HrpB</fullName>
    </submittedName>
</protein>